<dbReference type="KEGG" id="vg:13993718"/>
<name>K4F972_9CAUD</name>
<organism evidence="1 2">
    <name type="scientific">Cronobacter phage vB_CsaM_GAP31</name>
    <dbReference type="NCBI Taxonomy" id="1141135"/>
    <lineage>
        <taxon>Viruses</taxon>
        <taxon>Duplodnaviria</taxon>
        <taxon>Heunggongvirae</taxon>
        <taxon>Uroviricota</taxon>
        <taxon>Caudoviricetes</taxon>
        <taxon>Vequintavirinae</taxon>
        <taxon>Seunavirus</taxon>
        <taxon>Seunavirus GAP31</taxon>
    </lineage>
</organism>
<keyword evidence="2" id="KW-1185">Reference proteome</keyword>
<reference evidence="1 2" key="1">
    <citation type="journal article" date="2012" name="J. Virol.">
        <title>Genome Sequence of Cronobacter sakazakii Myovirus vB_CsaM_GAP31.</title>
        <authorList>
            <person name="Abbasifar R."/>
            <person name="Kropinski A.M."/>
            <person name="Sabour P.M."/>
            <person name="Ackermann H.W."/>
            <person name="Alanis Villa A."/>
            <person name="Abbasifar A."/>
            <person name="Griffiths M.W."/>
        </authorList>
    </citation>
    <scope>NUCLEOTIDE SEQUENCE [LARGE SCALE GENOMIC DNA]</scope>
</reference>
<sequence length="164" mass="18181">MQDEMIRLFVKDTSHEVISKLPGISSAVAQVKAGVCGAVVFVVKSKHNIDAEGILNPRLVITKSAGKNEQIFMIATSKDEKIWIHPDEVFIGNTQVYSRDMFFDSSAPTEEEVQMLRMAKGVDLDALMKAFGKVPGRIMERVMSGTFVEEYIAVTKEKVIVLMG</sequence>
<proteinExistence type="predicted"/>
<dbReference type="EMBL" id="JN882284">
    <property type="protein sequence ID" value="AFC21285.1"/>
    <property type="molecule type" value="Genomic_DNA"/>
</dbReference>
<dbReference type="Proteomes" id="UP000000458">
    <property type="component" value="Segment"/>
</dbReference>
<protein>
    <submittedName>
        <fullName evidence="1">Uncharacterized protein</fullName>
    </submittedName>
</protein>
<accession>K4F972</accession>
<gene>
    <name evidence="1" type="ORF">GAP31_104</name>
</gene>
<evidence type="ECO:0000313" key="1">
    <source>
        <dbReference type="EMBL" id="AFC21285.1"/>
    </source>
</evidence>
<dbReference type="GeneID" id="13993718"/>
<dbReference type="RefSeq" id="YP_006986940.1">
    <property type="nucleotide sequence ID" value="NC_019400.1"/>
</dbReference>
<dbReference type="OrthoDB" id="14811at10239"/>
<evidence type="ECO:0000313" key="2">
    <source>
        <dbReference type="Proteomes" id="UP000000458"/>
    </source>
</evidence>